<feature type="region of interest" description="Disordered" evidence="1">
    <location>
        <begin position="111"/>
        <end position="136"/>
    </location>
</feature>
<feature type="domain" description="J" evidence="2">
    <location>
        <begin position="46"/>
        <end position="105"/>
    </location>
</feature>
<evidence type="ECO:0000313" key="4">
    <source>
        <dbReference type="Proteomes" id="UP000799428"/>
    </source>
</evidence>
<protein>
    <recommendedName>
        <fullName evidence="2">J domain-containing protein</fullName>
    </recommendedName>
</protein>
<sequence>MRNTNTNNTFSTLDSGVFIVNASLHLSRPTTPPASTTSPGQLDLDDYYAVLGIDHWATSEEIKTAYRRLRGRLFQASTLGHYRALQGAFTVLADAETRSKYDVAWRAKHNVPGPGPGPGPVPGSAAPTNLTRARKPTGYNTVSVSERVSKIQTKTLLVRKDSKELLLCQDSNDDDDDDDELELAQEPNDDHLQDIIIRTPLIGTRPYHSYIPILTAYGDEETHPSQMCGRPKYVLSKAILAKP</sequence>
<dbReference type="SUPFAM" id="SSF46565">
    <property type="entry name" value="Chaperone J-domain"/>
    <property type="match status" value="1"/>
</dbReference>
<evidence type="ECO:0000256" key="1">
    <source>
        <dbReference type="SAM" id="MobiDB-lite"/>
    </source>
</evidence>
<feature type="region of interest" description="Disordered" evidence="1">
    <location>
        <begin position="168"/>
        <end position="188"/>
    </location>
</feature>
<name>A0A6G1K7H1_9PLEO</name>
<dbReference type="Proteomes" id="UP000799428">
    <property type="component" value="Unassembled WGS sequence"/>
</dbReference>
<evidence type="ECO:0000313" key="3">
    <source>
        <dbReference type="EMBL" id="KAF2708412.1"/>
    </source>
</evidence>
<dbReference type="OrthoDB" id="10250354at2759"/>
<gene>
    <name evidence="3" type="ORF">K504DRAFT_503575</name>
</gene>
<dbReference type="EMBL" id="MU005772">
    <property type="protein sequence ID" value="KAF2708412.1"/>
    <property type="molecule type" value="Genomic_DNA"/>
</dbReference>
<reference evidence="3" key="1">
    <citation type="journal article" date="2020" name="Stud. Mycol.">
        <title>101 Dothideomycetes genomes: a test case for predicting lifestyles and emergence of pathogens.</title>
        <authorList>
            <person name="Haridas S."/>
            <person name="Albert R."/>
            <person name="Binder M."/>
            <person name="Bloem J."/>
            <person name="Labutti K."/>
            <person name="Salamov A."/>
            <person name="Andreopoulos B."/>
            <person name="Baker S."/>
            <person name="Barry K."/>
            <person name="Bills G."/>
            <person name="Bluhm B."/>
            <person name="Cannon C."/>
            <person name="Castanera R."/>
            <person name="Culley D."/>
            <person name="Daum C."/>
            <person name="Ezra D."/>
            <person name="Gonzalez J."/>
            <person name="Henrissat B."/>
            <person name="Kuo A."/>
            <person name="Liang C."/>
            <person name="Lipzen A."/>
            <person name="Lutzoni F."/>
            <person name="Magnuson J."/>
            <person name="Mondo S."/>
            <person name="Nolan M."/>
            <person name="Ohm R."/>
            <person name="Pangilinan J."/>
            <person name="Park H.-J."/>
            <person name="Ramirez L."/>
            <person name="Alfaro M."/>
            <person name="Sun H."/>
            <person name="Tritt A."/>
            <person name="Yoshinaga Y."/>
            <person name="Zwiers L.-H."/>
            <person name="Turgeon B."/>
            <person name="Goodwin S."/>
            <person name="Spatafora J."/>
            <person name="Crous P."/>
            <person name="Grigoriev I."/>
        </authorList>
    </citation>
    <scope>NUCLEOTIDE SEQUENCE</scope>
    <source>
        <strain evidence="3">CBS 279.74</strain>
    </source>
</reference>
<evidence type="ECO:0000259" key="2">
    <source>
        <dbReference type="PROSITE" id="PS50076"/>
    </source>
</evidence>
<proteinExistence type="predicted"/>
<dbReference type="AlphaFoldDB" id="A0A6G1K7H1"/>
<dbReference type="PROSITE" id="PS50076">
    <property type="entry name" value="DNAJ_2"/>
    <property type="match status" value="1"/>
</dbReference>
<dbReference type="Gene3D" id="1.10.287.110">
    <property type="entry name" value="DnaJ domain"/>
    <property type="match status" value="1"/>
</dbReference>
<feature type="compositionally biased region" description="Acidic residues" evidence="1">
    <location>
        <begin position="171"/>
        <end position="183"/>
    </location>
</feature>
<dbReference type="InterPro" id="IPR036869">
    <property type="entry name" value="J_dom_sf"/>
</dbReference>
<dbReference type="CDD" id="cd06257">
    <property type="entry name" value="DnaJ"/>
    <property type="match status" value="1"/>
</dbReference>
<accession>A0A6G1K7H1</accession>
<dbReference type="InterPro" id="IPR001623">
    <property type="entry name" value="DnaJ_domain"/>
</dbReference>
<keyword evidence="4" id="KW-1185">Reference proteome</keyword>
<dbReference type="Pfam" id="PF00226">
    <property type="entry name" value="DnaJ"/>
    <property type="match status" value="1"/>
</dbReference>
<organism evidence="3 4">
    <name type="scientific">Pleomassaria siparia CBS 279.74</name>
    <dbReference type="NCBI Taxonomy" id="1314801"/>
    <lineage>
        <taxon>Eukaryota</taxon>
        <taxon>Fungi</taxon>
        <taxon>Dikarya</taxon>
        <taxon>Ascomycota</taxon>
        <taxon>Pezizomycotina</taxon>
        <taxon>Dothideomycetes</taxon>
        <taxon>Pleosporomycetidae</taxon>
        <taxon>Pleosporales</taxon>
        <taxon>Pleomassariaceae</taxon>
        <taxon>Pleomassaria</taxon>
    </lineage>
</organism>